<proteinExistence type="predicted"/>
<comment type="caution">
    <text evidence="1">The sequence shown here is derived from an EMBL/GenBank/DDBJ whole genome shotgun (WGS) entry which is preliminary data.</text>
</comment>
<dbReference type="OrthoDB" id="6753017at2759"/>
<sequence>MRNEQGARQAVIHREEMPGRIALDAKDRENIRHKLELCINPFSSEDHPEGIVNIVTGRIGPDAVNVDNSVALGKEQMKQFEAGWPERFHEPLSNKVVTMSINKKRIKLGSADCFDTNLIYSRVMGLMSSRDIDLKELFSHELAPVPTLMFEDNGDMRITKSKSSLKQKLRLEQSSRILPAPETTVIKWRHYCGKFGGPKTWSVTSSLLQQRGCMSSGSPYTGRE</sequence>
<dbReference type="AlphaFoldDB" id="A0A8J4XU02"/>
<dbReference type="Proteomes" id="UP000770661">
    <property type="component" value="Unassembled WGS sequence"/>
</dbReference>
<keyword evidence="2" id="KW-1185">Reference proteome</keyword>
<protein>
    <submittedName>
        <fullName evidence="1">Uncharacterized protein</fullName>
    </submittedName>
</protein>
<accession>A0A8J4XU02</accession>
<organism evidence="1 2">
    <name type="scientific">Chionoecetes opilio</name>
    <name type="common">Atlantic snow crab</name>
    <name type="synonym">Cancer opilio</name>
    <dbReference type="NCBI Taxonomy" id="41210"/>
    <lineage>
        <taxon>Eukaryota</taxon>
        <taxon>Metazoa</taxon>
        <taxon>Ecdysozoa</taxon>
        <taxon>Arthropoda</taxon>
        <taxon>Crustacea</taxon>
        <taxon>Multicrustacea</taxon>
        <taxon>Malacostraca</taxon>
        <taxon>Eumalacostraca</taxon>
        <taxon>Eucarida</taxon>
        <taxon>Decapoda</taxon>
        <taxon>Pleocyemata</taxon>
        <taxon>Brachyura</taxon>
        <taxon>Eubrachyura</taxon>
        <taxon>Majoidea</taxon>
        <taxon>Majidae</taxon>
        <taxon>Chionoecetes</taxon>
    </lineage>
</organism>
<name>A0A8J4XU02_CHIOP</name>
<dbReference type="EMBL" id="JACEEZ010021193">
    <property type="protein sequence ID" value="KAG0713710.1"/>
    <property type="molecule type" value="Genomic_DNA"/>
</dbReference>
<reference evidence="1" key="1">
    <citation type="submission" date="2020-07" db="EMBL/GenBank/DDBJ databases">
        <title>The High-quality genome of the commercially important snow crab, Chionoecetes opilio.</title>
        <authorList>
            <person name="Jeong J.-H."/>
            <person name="Ryu S."/>
        </authorList>
    </citation>
    <scope>NUCLEOTIDE SEQUENCE</scope>
    <source>
        <strain evidence="1">MADBK_172401_WGS</strain>
        <tissue evidence="1">Digestive gland</tissue>
    </source>
</reference>
<evidence type="ECO:0000313" key="2">
    <source>
        <dbReference type="Proteomes" id="UP000770661"/>
    </source>
</evidence>
<gene>
    <name evidence="1" type="ORF">GWK47_015624</name>
</gene>
<evidence type="ECO:0000313" key="1">
    <source>
        <dbReference type="EMBL" id="KAG0713710.1"/>
    </source>
</evidence>